<name>A0AAD7HC31_9AGAR</name>
<proteinExistence type="predicted"/>
<organism evidence="1 2">
    <name type="scientific">Mycena metata</name>
    <dbReference type="NCBI Taxonomy" id="1033252"/>
    <lineage>
        <taxon>Eukaryota</taxon>
        <taxon>Fungi</taxon>
        <taxon>Dikarya</taxon>
        <taxon>Basidiomycota</taxon>
        <taxon>Agaricomycotina</taxon>
        <taxon>Agaricomycetes</taxon>
        <taxon>Agaricomycetidae</taxon>
        <taxon>Agaricales</taxon>
        <taxon>Marasmiineae</taxon>
        <taxon>Mycenaceae</taxon>
        <taxon>Mycena</taxon>
    </lineage>
</organism>
<gene>
    <name evidence="1" type="ORF">B0H16DRAFT_1476557</name>
</gene>
<accession>A0AAD7HC31</accession>
<sequence length="247" mass="27783">MPKDTQTSQALTAEQKKLLDGLAAAEKYLDSYADKSSPSSREFTQHAKAHVSIMYDRTKSKFQKSTMQPYNKSLKKAEAHLGSILHQASLPLFTPEAWLDNLEASHAGSMHAEREDAAIISAKLLMNSTNLKNRINTNRAHSTLPIEERLTAWQNFGPVLLMDPYWSVDVFIPGHCSREFPILIKLLLDSMPCDPDDENTTLIKGCYRDSCKVLMGVLTAFDMDFALFVNEFLRQHRTTVYVAATKA</sequence>
<evidence type="ECO:0000313" key="1">
    <source>
        <dbReference type="EMBL" id="KAJ7716715.1"/>
    </source>
</evidence>
<dbReference type="EMBL" id="JARKIB010000287">
    <property type="protein sequence ID" value="KAJ7716715.1"/>
    <property type="molecule type" value="Genomic_DNA"/>
</dbReference>
<dbReference type="AlphaFoldDB" id="A0AAD7HC31"/>
<reference evidence="1" key="1">
    <citation type="submission" date="2023-03" db="EMBL/GenBank/DDBJ databases">
        <title>Massive genome expansion in bonnet fungi (Mycena s.s.) driven by repeated elements and novel gene families across ecological guilds.</title>
        <authorList>
            <consortium name="Lawrence Berkeley National Laboratory"/>
            <person name="Harder C.B."/>
            <person name="Miyauchi S."/>
            <person name="Viragh M."/>
            <person name="Kuo A."/>
            <person name="Thoen E."/>
            <person name="Andreopoulos B."/>
            <person name="Lu D."/>
            <person name="Skrede I."/>
            <person name="Drula E."/>
            <person name="Henrissat B."/>
            <person name="Morin E."/>
            <person name="Kohler A."/>
            <person name="Barry K."/>
            <person name="LaButti K."/>
            <person name="Morin E."/>
            <person name="Salamov A."/>
            <person name="Lipzen A."/>
            <person name="Mereny Z."/>
            <person name="Hegedus B."/>
            <person name="Baldrian P."/>
            <person name="Stursova M."/>
            <person name="Weitz H."/>
            <person name="Taylor A."/>
            <person name="Grigoriev I.V."/>
            <person name="Nagy L.G."/>
            <person name="Martin F."/>
            <person name="Kauserud H."/>
        </authorList>
    </citation>
    <scope>NUCLEOTIDE SEQUENCE</scope>
    <source>
        <strain evidence="1">CBHHK182m</strain>
    </source>
</reference>
<keyword evidence="2" id="KW-1185">Reference proteome</keyword>
<dbReference type="Proteomes" id="UP001215598">
    <property type="component" value="Unassembled WGS sequence"/>
</dbReference>
<evidence type="ECO:0000313" key="2">
    <source>
        <dbReference type="Proteomes" id="UP001215598"/>
    </source>
</evidence>
<protein>
    <submittedName>
        <fullName evidence="1">Uncharacterized protein</fullName>
    </submittedName>
</protein>
<comment type="caution">
    <text evidence="1">The sequence shown here is derived from an EMBL/GenBank/DDBJ whole genome shotgun (WGS) entry which is preliminary data.</text>
</comment>